<evidence type="ECO:0000313" key="1">
    <source>
        <dbReference type="EMBL" id="KAJ7198146.1"/>
    </source>
</evidence>
<dbReference type="Proteomes" id="UP001219525">
    <property type="component" value="Unassembled WGS sequence"/>
</dbReference>
<dbReference type="AlphaFoldDB" id="A0AAD6V197"/>
<organism evidence="1 2">
    <name type="scientific">Mycena pura</name>
    <dbReference type="NCBI Taxonomy" id="153505"/>
    <lineage>
        <taxon>Eukaryota</taxon>
        <taxon>Fungi</taxon>
        <taxon>Dikarya</taxon>
        <taxon>Basidiomycota</taxon>
        <taxon>Agaricomycotina</taxon>
        <taxon>Agaricomycetes</taxon>
        <taxon>Agaricomycetidae</taxon>
        <taxon>Agaricales</taxon>
        <taxon>Marasmiineae</taxon>
        <taxon>Mycenaceae</taxon>
        <taxon>Mycena</taxon>
    </lineage>
</organism>
<protein>
    <submittedName>
        <fullName evidence="1">Uncharacterized protein</fullName>
    </submittedName>
</protein>
<name>A0AAD6V197_9AGAR</name>
<accession>A0AAD6V197</accession>
<evidence type="ECO:0000313" key="2">
    <source>
        <dbReference type="Proteomes" id="UP001219525"/>
    </source>
</evidence>
<sequence length="506" mass="56606">MATAVSPAPDTDSCVKGFDAKVSLKESRIRGYYTSVPLRNEGLAPAERLGHRDTDAKWMTLQQEIRLTPNAQIWPRSLNADTGGATGADDIYLHLWLSLVAGLGQRLLLDLPPRDTLLTYSAEELIAEVKRVVIGPETWAANSPRPPTIHRQLHLPISKPGPGDNRPPILLTGGRSLLVCHGSRCEIWNVAGAYREWAREKIIRVDAQSLPNEDKIMISLECFTAPLRVRLEVLTLDLNTGCVNEVVSLKLPVEIGQMDLPVVYEDFIAHRIHWDGDGGGILVINWRERSFVIIILPGSFTSHAFFRGHLLVPGNGGVLVYSLASFQSLWRPLTRFVVPAYHSQRARPRPIIQQTFEPLGSEDYTAIMAVHHSLLHSDRCIVSIYCYGRGWSSYFRYRFTVAASRELQNWQPISSSISTKMISMRSLSYAGYGPVSYEGARCVCRAFGDRDRYVSLLARKPIFLSEYSGADGAPLTHQPMIIGVQTNKSDPLKFQPNSHEFYLDDQ</sequence>
<comment type="caution">
    <text evidence="1">The sequence shown here is derived from an EMBL/GenBank/DDBJ whole genome shotgun (WGS) entry which is preliminary data.</text>
</comment>
<keyword evidence="2" id="KW-1185">Reference proteome</keyword>
<dbReference type="EMBL" id="JARJCW010000074">
    <property type="protein sequence ID" value="KAJ7198146.1"/>
    <property type="molecule type" value="Genomic_DNA"/>
</dbReference>
<gene>
    <name evidence="1" type="ORF">GGX14DRAFT_573701</name>
</gene>
<proteinExistence type="predicted"/>
<reference evidence="1" key="1">
    <citation type="submission" date="2023-03" db="EMBL/GenBank/DDBJ databases">
        <title>Massive genome expansion in bonnet fungi (Mycena s.s.) driven by repeated elements and novel gene families across ecological guilds.</title>
        <authorList>
            <consortium name="Lawrence Berkeley National Laboratory"/>
            <person name="Harder C.B."/>
            <person name="Miyauchi S."/>
            <person name="Viragh M."/>
            <person name="Kuo A."/>
            <person name="Thoen E."/>
            <person name="Andreopoulos B."/>
            <person name="Lu D."/>
            <person name="Skrede I."/>
            <person name="Drula E."/>
            <person name="Henrissat B."/>
            <person name="Morin E."/>
            <person name="Kohler A."/>
            <person name="Barry K."/>
            <person name="LaButti K."/>
            <person name="Morin E."/>
            <person name="Salamov A."/>
            <person name="Lipzen A."/>
            <person name="Mereny Z."/>
            <person name="Hegedus B."/>
            <person name="Baldrian P."/>
            <person name="Stursova M."/>
            <person name="Weitz H."/>
            <person name="Taylor A."/>
            <person name="Grigoriev I.V."/>
            <person name="Nagy L.G."/>
            <person name="Martin F."/>
            <person name="Kauserud H."/>
        </authorList>
    </citation>
    <scope>NUCLEOTIDE SEQUENCE</scope>
    <source>
        <strain evidence="1">9144</strain>
    </source>
</reference>